<dbReference type="KEGG" id="mart:BTR34_05070"/>
<evidence type="ECO:0000256" key="3">
    <source>
        <dbReference type="ARBA" id="ARBA00023125"/>
    </source>
</evidence>
<evidence type="ECO:0000259" key="6">
    <source>
        <dbReference type="PROSITE" id="PS51898"/>
    </source>
</evidence>
<keyword evidence="3 5" id="KW-0238">DNA-binding</keyword>
<dbReference type="RefSeq" id="WP_068485132.1">
    <property type="nucleotide sequence ID" value="NZ_CP018760.1"/>
</dbReference>
<dbReference type="OrthoDB" id="9801717at2"/>
<protein>
    <submittedName>
        <fullName evidence="8">Recombinase</fullName>
    </submittedName>
</protein>
<dbReference type="InterPro" id="IPR050090">
    <property type="entry name" value="Tyrosine_recombinase_XerCD"/>
</dbReference>
<name>A0A1B7Z649_9FLAO</name>
<dbReference type="InterPro" id="IPR010998">
    <property type="entry name" value="Integrase_recombinase_N"/>
</dbReference>
<proteinExistence type="inferred from homology"/>
<evidence type="ECO:0000256" key="5">
    <source>
        <dbReference type="PROSITE-ProRule" id="PRU01248"/>
    </source>
</evidence>
<dbReference type="Gene3D" id="1.10.443.10">
    <property type="entry name" value="Intergrase catalytic core"/>
    <property type="match status" value="1"/>
</dbReference>
<dbReference type="SUPFAM" id="SSF56349">
    <property type="entry name" value="DNA breaking-rejoining enzymes"/>
    <property type="match status" value="1"/>
</dbReference>
<dbReference type="STRING" id="1836467.BTR34_05070"/>
<comment type="similarity">
    <text evidence="1">Belongs to the 'phage' integrase family.</text>
</comment>
<dbReference type="Gene3D" id="1.10.150.130">
    <property type="match status" value="1"/>
</dbReference>
<keyword evidence="2" id="KW-0229">DNA integration</keyword>
<evidence type="ECO:0000259" key="7">
    <source>
        <dbReference type="PROSITE" id="PS51900"/>
    </source>
</evidence>
<organism evidence="8 9">
    <name type="scientific">Maribacter hydrothermalis</name>
    <dbReference type="NCBI Taxonomy" id="1836467"/>
    <lineage>
        <taxon>Bacteria</taxon>
        <taxon>Pseudomonadati</taxon>
        <taxon>Bacteroidota</taxon>
        <taxon>Flavobacteriia</taxon>
        <taxon>Flavobacteriales</taxon>
        <taxon>Flavobacteriaceae</taxon>
        <taxon>Maribacter</taxon>
    </lineage>
</organism>
<sequence>MEKGRSVTLKHLLIKEKRYIGLQFNTDKIIHALVKQLPDVKWSNSFNMAYILNTKQNLNEIFKIFNGVVWVNCNQFFDRNVAKEHNETIDITWFRKRELPATYRVCPLSYLDKLELRKYANNTVKTYVNSFETFINYYNTKDLISINESDVRGYILKLIQEDKSNAYINTAINSIKFYYESVLGMPNRFYEIERPRKQKKLPKVLSKDDVLSIIANTNNLKHKCIISLLYSSGIRRNELVNLKISDIDSKRMLIRIESAKGNKDRYTLLSHSLLKDLREYYKQYKPEKYLVEGLYGKQYSGQSIGKVVLNAAIKSGIIIPVTPHMLRHSFATHLLEAGVDLRQIQVLLGHSSSKTTEIYTHVATTTFKKIKNPLDS</sequence>
<dbReference type="Proteomes" id="UP000092164">
    <property type="component" value="Unassembled WGS sequence"/>
</dbReference>
<dbReference type="Pfam" id="PF13495">
    <property type="entry name" value="Phage_int_SAM_4"/>
    <property type="match status" value="1"/>
</dbReference>
<keyword evidence="9" id="KW-1185">Reference proteome</keyword>
<dbReference type="GO" id="GO:0006310">
    <property type="term" value="P:DNA recombination"/>
    <property type="evidence" value="ECO:0007669"/>
    <property type="project" value="UniProtKB-KW"/>
</dbReference>
<dbReference type="InterPro" id="IPR013762">
    <property type="entry name" value="Integrase-like_cat_sf"/>
</dbReference>
<dbReference type="InterPro" id="IPR002104">
    <property type="entry name" value="Integrase_catalytic"/>
</dbReference>
<dbReference type="InterPro" id="IPR011010">
    <property type="entry name" value="DNA_brk_join_enz"/>
</dbReference>
<gene>
    <name evidence="8" type="ORF">A9200_18075</name>
</gene>
<dbReference type="Pfam" id="PF00589">
    <property type="entry name" value="Phage_integrase"/>
    <property type="match status" value="1"/>
</dbReference>
<evidence type="ECO:0000313" key="8">
    <source>
        <dbReference type="EMBL" id="OBR38189.1"/>
    </source>
</evidence>
<dbReference type="PANTHER" id="PTHR30349">
    <property type="entry name" value="PHAGE INTEGRASE-RELATED"/>
    <property type="match status" value="1"/>
</dbReference>
<dbReference type="PROSITE" id="PS51898">
    <property type="entry name" value="TYR_RECOMBINASE"/>
    <property type="match status" value="1"/>
</dbReference>
<dbReference type="GO" id="GO:0003677">
    <property type="term" value="F:DNA binding"/>
    <property type="evidence" value="ECO:0007669"/>
    <property type="project" value="UniProtKB-UniRule"/>
</dbReference>
<evidence type="ECO:0000313" key="9">
    <source>
        <dbReference type="Proteomes" id="UP000092164"/>
    </source>
</evidence>
<reference evidence="9" key="1">
    <citation type="submission" date="2016-06" db="EMBL/GenBank/DDBJ databases">
        <authorList>
            <person name="Zhan P."/>
        </authorList>
    </citation>
    <scope>NUCLEOTIDE SEQUENCE [LARGE SCALE GENOMIC DNA]</scope>
    <source>
        <strain evidence="9">T28</strain>
    </source>
</reference>
<keyword evidence="4" id="KW-0233">DNA recombination</keyword>
<dbReference type="InterPro" id="IPR044068">
    <property type="entry name" value="CB"/>
</dbReference>
<accession>A0A1B7Z649</accession>
<feature type="domain" description="Core-binding (CB)" evidence="7">
    <location>
        <begin position="101"/>
        <end position="183"/>
    </location>
</feature>
<evidence type="ECO:0000256" key="4">
    <source>
        <dbReference type="ARBA" id="ARBA00023172"/>
    </source>
</evidence>
<dbReference type="EMBL" id="LZFP01000017">
    <property type="protein sequence ID" value="OBR38189.1"/>
    <property type="molecule type" value="Genomic_DNA"/>
</dbReference>
<evidence type="ECO:0000256" key="1">
    <source>
        <dbReference type="ARBA" id="ARBA00008857"/>
    </source>
</evidence>
<dbReference type="AlphaFoldDB" id="A0A1B7Z649"/>
<dbReference type="PANTHER" id="PTHR30349:SF64">
    <property type="entry name" value="PROPHAGE INTEGRASE INTD-RELATED"/>
    <property type="match status" value="1"/>
</dbReference>
<dbReference type="GO" id="GO:0015074">
    <property type="term" value="P:DNA integration"/>
    <property type="evidence" value="ECO:0007669"/>
    <property type="project" value="UniProtKB-KW"/>
</dbReference>
<dbReference type="NCBIfam" id="NF040815">
    <property type="entry name" value="recomb_XerA_Arch"/>
    <property type="match status" value="1"/>
</dbReference>
<dbReference type="InterPro" id="IPR004107">
    <property type="entry name" value="Integrase_SAM-like_N"/>
</dbReference>
<dbReference type="PROSITE" id="PS51900">
    <property type="entry name" value="CB"/>
    <property type="match status" value="1"/>
</dbReference>
<evidence type="ECO:0000256" key="2">
    <source>
        <dbReference type="ARBA" id="ARBA00022908"/>
    </source>
</evidence>
<comment type="caution">
    <text evidence="8">The sequence shown here is derived from an EMBL/GenBank/DDBJ whole genome shotgun (WGS) entry which is preliminary data.</text>
</comment>
<feature type="domain" description="Tyr recombinase" evidence="6">
    <location>
        <begin position="200"/>
        <end position="372"/>
    </location>
</feature>